<dbReference type="AlphaFoldDB" id="A0A495JUM0"/>
<keyword evidence="2" id="KW-1185">Reference proteome</keyword>
<comment type="caution">
    <text evidence="1">The sequence shown here is derived from an EMBL/GenBank/DDBJ whole genome shotgun (WGS) entry which is preliminary data.</text>
</comment>
<reference evidence="1 2" key="1">
    <citation type="submission" date="2018-10" db="EMBL/GenBank/DDBJ databases">
        <title>Sequencing the genomes of 1000 actinobacteria strains.</title>
        <authorList>
            <person name="Klenk H.-P."/>
        </authorList>
    </citation>
    <scope>NUCLEOTIDE SEQUENCE [LARGE SCALE GENOMIC DNA]</scope>
    <source>
        <strain evidence="1 2">DSM 45175</strain>
    </source>
</reference>
<dbReference type="Proteomes" id="UP000277671">
    <property type="component" value="Unassembled WGS sequence"/>
</dbReference>
<sequence length="84" mass="9765">MAGDQRWGEWQRAKRMLLMDELRVGRCHWLVLRPSVFVQAGERYRTEPSGLRIEHDDGSRTTHPGSWETRFTVWTLNGDPGVGQ</sequence>
<name>A0A495JUM0_9ACTN</name>
<accession>A0A495JUM0</accession>
<gene>
    <name evidence="1" type="ORF">BDK92_6251</name>
</gene>
<evidence type="ECO:0000313" key="1">
    <source>
        <dbReference type="EMBL" id="RKR91829.1"/>
    </source>
</evidence>
<organism evidence="1 2">
    <name type="scientific">Micromonospora pisi</name>
    <dbReference type="NCBI Taxonomy" id="589240"/>
    <lineage>
        <taxon>Bacteria</taxon>
        <taxon>Bacillati</taxon>
        <taxon>Actinomycetota</taxon>
        <taxon>Actinomycetes</taxon>
        <taxon>Micromonosporales</taxon>
        <taxon>Micromonosporaceae</taxon>
        <taxon>Micromonospora</taxon>
    </lineage>
</organism>
<dbReference type="EMBL" id="RBKT01000001">
    <property type="protein sequence ID" value="RKR91829.1"/>
    <property type="molecule type" value="Genomic_DNA"/>
</dbReference>
<protein>
    <submittedName>
        <fullName evidence="1">Uncharacterized protein</fullName>
    </submittedName>
</protein>
<evidence type="ECO:0000313" key="2">
    <source>
        <dbReference type="Proteomes" id="UP000277671"/>
    </source>
</evidence>
<proteinExistence type="predicted"/>